<evidence type="ECO:0000313" key="10">
    <source>
        <dbReference type="Proteomes" id="UP000199169"/>
    </source>
</evidence>
<dbReference type="CDD" id="cd04187">
    <property type="entry name" value="DPM1_like_bac"/>
    <property type="match status" value="1"/>
</dbReference>
<sequence length="339" mass="37133">MNKSVNPTALSGARAGGEYELPTVSCIVPALNECANLQVLLPSLEAILKSHSSDWEIIVVDDGSTDATADLMASWAARHGFRYLQLSRNFGKEAALSAGLEAADGQVVICLDADLQHPPALIPQMLERWRAGADVVCAVRVNRDDESRVKRYGASLLYAILGSGNRLQILPDAGDFRLMDRKVVAALIQLPERTRFMKGLYAWVGFRTETIEYLPPERLHGASRFDFIALVQFAVDGITAFSTWPLRLLSFIGFIVALLAFAYGAYLVVEYMLIGNQVSGWTTIVTTMLFLSGVHLLGLGVIGAYLSRVFDEVKQRPLYVLKNDVGTGLKKALPDSEQP</sequence>
<feature type="transmembrane region" description="Helical" evidence="7">
    <location>
        <begin position="248"/>
        <end position="269"/>
    </location>
</feature>
<evidence type="ECO:0000256" key="4">
    <source>
        <dbReference type="ARBA" id="ARBA00022692"/>
    </source>
</evidence>
<dbReference type="InterPro" id="IPR029044">
    <property type="entry name" value="Nucleotide-diphossugar_trans"/>
</dbReference>
<dbReference type="GO" id="GO:0016757">
    <property type="term" value="F:glycosyltransferase activity"/>
    <property type="evidence" value="ECO:0007669"/>
    <property type="project" value="UniProtKB-KW"/>
</dbReference>
<evidence type="ECO:0000256" key="2">
    <source>
        <dbReference type="ARBA" id="ARBA00022676"/>
    </source>
</evidence>
<evidence type="ECO:0000256" key="7">
    <source>
        <dbReference type="SAM" id="Phobius"/>
    </source>
</evidence>
<dbReference type="EC" id="2.4.-.-" evidence="9"/>
<evidence type="ECO:0000259" key="8">
    <source>
        <dbReference type="Pfam" id="PF00535"/>
    </source>
</evidence>
<organism evidence="9 10">
    <name type="scientific">Candidatus Accumulibacter aalborgensis</name>
    <dbReference type="NCBI Taxonomy" id="1860102"/>
    <lineage>
        <taxon>Bacteria</taxon>
        <taxon>Pseudomonadati</taxon>
        <taxon>Pseudomonadota</taxon>
        <taxon>Betaproteobacteria</taxon>
        <taxon>Candidatus Accumulibacter</taxon>
    </lineage>
</organism>
<dbReference type="Proteomes" id="UP000199169">
    <property type="component" value="Unassembled WGS sequence"/>
</dbReference>
<feature type="domain" description="Glycosyltransferase 2-like" evidence="8">
    <location>
        <begin position="25"/>
        <end position="184"/>
    </location>
</feature>
<evidence type="ECO:0000256" key="1">
    <source>
        <dbReference type="ARBA" id="ARBA00004141"/>
    </source>
</evidence>
<name>A0A1A8XEP3_9PROT</name>
<dbReference type="SUPFAM" id="SSF53448">
    <property type="entry name" value="Nucleotide-diphospho-sugar transferases"/>
    <property type="match status" value="1"/>
</dbReference>
<dbReference type="AlphaFoldDB" id="A0A1A8XEP3"/>
<evidence type="ECO:0000313" key="9">
    <source>
        <dbReference type="EMBL" id="SBT03650.1"/>
    </source>
</evidence>
<dbReference type="EMBL" id="FLQX01000013">
    <property type="protein sequence ID" value="SBT03650.1"/>
    <property type="molecule type" value="Genomic_DNA"/>
</dbReference>
<dbReference type="Gene3D" id="3.90.550.10">
    <property type="entry name" value="Spore Coat Polysaccharide Biosynthesis Protein SpsA, Chain A"/>
    <property type="match status" value="1"/>
</dbReference>
<dbReference type="PANTHER" id="PTHR48090">
    <property type="entry name" value="UNDECAPRENYL-PHOSPHATE 4-DEOXY-4-FORMAMIDO-L-ARABINOSE TRANSFERASE-RELATED"/>
    <property type="match status" value="1"/>
</dbReference>
<evidence type="ECO:0000256" key="6">
    <source>
        <dbReference type="ARBA" id="ARBA00023136"/>
    </source>
</evidence>
<keyword evidence="4 7" id="KW-0812">Transmembrane</keyword>
<feature type="transmembrane region" description="Helical" evidence="7">
    <location>
        <begin position="281"/>
        <end position="306"/>
    </location>
</feature>
<comment type="subcellular location">
    <subcellularLocation>
        <location evidence="1">Membrane</location>
        <topology evidence="1">Multi-pass membrane protein</topology>
    </subcellularLocation>
</comment>
<dbReference type="STRING" id="1860102.ACCAA_110033"/>
<keyword evidence="6 7" id="KW-0472">Membrane</keyword>
<proteinExistence type="predicted"/>
<keyword evidence="2 9" id="KW-0328">Glycosyltransferase</keyword>
<keyword evidence="10" id="KW-1185">Reference proteome</keyword>
<dbReference type="InterPro" id="IPR001173">
    <property type="entry name" value="Glyco_trans_2-like"/>
</dbReference>
<accession>A0A1A8XEP3</accession>
<dbReference type="GO" id="GO:0005886">
    <property type="term" value="C:plasma membrane"/>
    <property type="evidence" value="ECO:0007669"/>
    <property type="project" value="TreeGrafter"/>
</dbReference>
<keyword evidence="5 7" id="KW-1133">Transmembrane helix</keyword>
<reference evidence="9 10" key="1">
    <citation type="submission" date="2016-06" db="EMBL/GenBank/DDBJ databases">
        <authorList>
            <person name="Kjaerup R.B."/>
            <person name="Dalgaard T.S."/>
            <person name="Juul-Madsen H.R."/>
        </authorList>
    </citation>
    <scope>NUCLEOTIDE SEQUENCE [LARGE SCALE GENOMIC DNA]</scope>
    <source>
        <strain evidence="9">3</strain>
    </source>
</reference>
<dbReference type="PANTHER" id="PTHR48090:SF1">
    <property type="entry name" value="PROPHAGE BACTOPRENOL GLUCOSYL TRANSFERASE HOMOLOG"/>
    <property type="match status" value="1"/>
</dbReference>
<dbReference type="InterPro" id="IPR050256">
    <property type="entry name" value="Glycosyltransferase_2"/>
</dbReference>
<gene>
    <name evidence="9" type="ORF">ACCAA_110033</name>
</gene>
<evidence type="ECO:0000256" key="3">
    <source>
        <dbReference type="ARBA" id="ARBA00022679"/>
    </source>
</evidence>
<dbReference type="Pfam" id="PF00535">
    <property type="entry name" value="Glycos_transf_2"/>
    <property type="match status" value="1"/>
</dbReference>
<keyword evidence="3 9" id="KW-0808">Transferase</keyword>
<evidence type="ECO:0000256" key="5">
    <source>
        <dbReference type="ARBA" id="ARBA00022989"/>
    </source>
</evidence>
<protein>
    <submittedName>
        <fullName evidence="9">Putative enzyme</fullName>
        <ecNumber evidence="9">2.4.-.-</ecNumber>
    </submittedName>
</protein>